<evidence type="ECO:0008006" key="4">
    <source>
        <dbReference type="Google" id="ProtNLM"/>
    </source>
</evidence>
<name>A0A381S2Y8_9ZZZZ</name>
<dbReference type="InterPro" id="IPR012349">
    <property type="entry name" value="Split_barrel_FMN-bd"/>
</dbReference>
<dbReference type="EMBL" id="UINC01002604">
    <property type="protein sequence ID" value="SUZ98442.1"/>
    <property type="molecule type" value="Genomic_DNA"/>
</dbReference>
<dbReference type="Gene3D" id="2.30.110.10">
    <property type="entry name" value="Electron Transport, Fmn-binding Protein, Chain A"/>
    <property type="match status" value="1"/>
</dbReference>
<dbReference type="GO" id="GO:0070967">
    <property type="term" value="F:coenzyme F420 binding"/>
    <property type="evidence" value="ECO:0007669"/>
    <property type="project" value="TreeGrafter"/>
</dbReference>
<comment type="catalytic activity">
    <reaction evidence="2">
        <text>oxidized coenzyme F420-(gamma-L-Glu)(n) + a quinol + H(+) = reduced coenzyme F420-(gamma-L-Glu)(n) + a quinone</text>
        <dbReference type="Rhea" id="RHEA:39663"/>
        <dbReference type="Rhea" id="RHEA-COMP:12939"/>
        <dbReference type="Rhea" id="RHEA-COMP:14378"/>
        <dbReference type="ChEBI" id="CHEBI:15378"/>
        <dbReference type="ChEBI" id="CHEBI:24646"/>
        <dbReference type="ChEBI" id="CHEBI:132124"/>
        <dbReference type="ChEBI" id="CHEBI:133980"/>
        <dbReference type="ChEBI" id="CHEBI:139511"/>
    </reaction>
</comment>
<comment type="similarity">
    <text evidence="1">Belongs to the F420H(2)-dependent quinone reductase family.</text>
</comment>
<dbReference type="AlphaFoldDB" id="A0A381S2Y8"/>
<dbReference type="InterPro" id="IPR004378">
    <property type="entry name" value="F420H2_quin_Rdtase"/>
</dbReference>
<evidence type="ECO:0000313" key="3">
    <source>
        <dbReference type="EMBL" id="SUZ98442.1"/>
    </source>
</evidence>
<feature type="non-terminal residue" evidence="3">
    <location>
        <position position="1"/>
    </location>
</feature>
<dbReference type="GO" id="GO:0005886">
    <property type="term" value="C:plasma membrane"/>
    <property type="evidence" value="ECO:0007669"/>
    <property type="project" value="TreeGrafter"/>
</dbReference>
<dbReference type="PANTHER" id="PTHR39428">
    <property type="entry name" value="F420H(2)-DEPENDENT QUINONE REDUCTASE RV1261C"/>
    <property type="match status" value="1"/>
</dbReference>
<dbReference type="GO" id="GO:0016491">
    <property type="term" value="F:oxidoreductase activity"/>
    <property type="evidence" value="ECO:0007669"/>
    <property type="project" value="InterPro"/>
</dbReference>
<organism evidence="3">
    <name type="scientific">marine metagenome</name>
    <dbReference type="NCBI Taxonomy" id="408172"/>
    <lineage>
        <taxon>unclassified sequences</taxon>
        <taxon>metagenomes</taxon>
        <taxon>ecological metagenomes</taxon>
    </lineage>
</organism>
<evidence type="ECO:0000256" key="2">
    <source>
        <dbReference type="ARBA" id="ARBA00049106"/>
    </source>
</evidence>
<evidence type="ECO:0000256" key="1">
    <source>
        <dbReference type="ARBA" id="ARBA00008710"/>
    </source>
</evidence>
<protein>
    <recommendedName>
        <fullName evidence="4">Nitroreductase domain-containing protein</fullName>
    </recommendedName>
</protein>
<accession>A0A381S2Y8</accession>
<dbReference type="PANTHER" id="PTHR39428:SF3">
    <property type="entry name" value="DEAZAFLAVIN-DEPENDENT NITROREDUCTASE"/>
    <property type="match status" value="1"/>
</dbReference>
<reference evidence="3" key="1">
    <citation type="submission" date="2018-05" db="EMBL/GenBank/DDBJ databases">
        <authorList>
            <person name="Lanie J.A."/>
            <person name="Ng W.-L."/>
            <person name="Kazmierczak K.M."/>
            <person name="Andrzejewski T.M."/>
            <person name="Davidsen T.M."/>
            <person name="Wayne K.J."/>
            <person name="Tettelin H."/>
            <person name="Glass J.I."/>
            <person name="Rusch D."/>
            <person name="Podicherti R."/>
            <person name="Tsui H.-C.T."/>
            <person name="Winkler M.E."/>
        </authorList>
    </citation>
    <scope>NUCLEOTIDE SEQUENCE</scope>
</reference>
<proteinExistence type="inferred from homology"/>
<gene>
    <name evidence="3" type="ORF">METZ01_LOCUS51296</name>
</gene>
<sequence length="115" mass="12701">GYEMEGAPCVILTTTGRRTGKVRRTPLIRVHDGDNYLVVASLGGAPQHPVWYLNLLADPEVTLQDRGVVHELVARTASPEEKAGLWPIAVAVWPDYANYQAKTERDIPLVVLEAR</sequence>
<dbReference type="NCBIfam" id="TIGR00026">
    <property type="entry name" value="hi_GC_TIGR00026"/>
    <property type="match status" value="1"/>
</dbReference>
<dbReference type="Pfam" id="PF04075">
    <property type="entry name" value="F420H2_quin_red"/>
    <property type="match status" value="1"/>
</dbReference>